<evidence type="ECO:0000313" key="2">
    <source>
        <dbReference type="WBParaSite" id="PSAMB.scaffold319size56836.g4718.t1"/>
    </source>
</evidence>
<proteinExistence type="predicted"/>
<evidence type="ECO:0000313" key="1">
    <source>
        <dbReference type="Proteomes" id="UP000887566"/>
    </source>
</evidence>
<dbReference type="WBParaSite" id="PSAMB.scaffold319size56836.g4718.t1">
    <property type="protein sequence ID" value="PSAMB.scaffold319size56836.g4718.t1"/>
    <property type="gene ID" value="PSAMB.scaffold319size56836.g4718"/>
</dbReference>
<keyword evidence="1" id="KW-1185">Reference proteome</keyword>
<dbReference type="AlphaFoldDB" id="A0A914W6W5"/>
<accession>A0A914W6W5</accession>
<organism evidence="1 2">
    <name type="scientific">Plectus sambesii</name>
    <dbReference type="NCBI Taxonomy" id="2011161"/>
    <lineage>
        <taxon>Eukaryota</taxon>
        <taxon>Metazoa</taxon>
        <taxon>Ecdysozoa</taxon>
        <taxon>Nematoda</taxon>
        <taxon>Chromadorea</taxon>
        <taxon>Plectida</taxon>
        <taxon>Plectina</taxon>
        <taxon>Plectoidea</taxon>
        <taxon>Plectidae</taxon>
        <taxon>Plectus</taxon>
    </lineage>
</organism>
<name>A0A914W6W5_9BILA</name>
<reference evidence="2" key="1">
    <citation type="submission" date="2022-11" db="UniProtKB">
        <authorList>
            <consortium name="WormBaseParasite"/>
        </authorList>
    </citation>
    <scope>IDENTIFICATION</scope>
</reference>
<protein>
    <submittedName>
        <fullName evidence="2">Uncharacterized protein</fullName>
    </submittedName>
</protein>
<sequence>MLYTHSPVYELADFSISKEKGSICVVQFNQLTFILIMLAHCERGKFAMRRIPSDCRCFSAAQRRRQDTESRCPSQHGVQLWHFSSRDTDKAFLISFDEKVSDEMHFSLAANNNSSLAACLTAC</sequence>
<dbReference type="Proteomes" id="UP000887566">
    <property type="component" value="Unplaced"/>
</dbReference>